<dbReference type="Proteomes" id="UP000008743">
    <property type="component" value="Unassembled WGS sequence"/>
</dbReference>
<sequence>MLIYFIETERTTRLVQRWFDWRIRRIRELRLCRGKPNLQYEVSTAVLELAWGGILIWVFHFASLIAVVKPWILNHLHTFVFTSSFIYLSMGPITTPMVTFCLQWPQAQQDVTNLSFDCPRVNAQFAGLILIMLSQILFLGASAVVDKDEYAK</sequence>
<dbReference type="AlphaFoldDB" id="A0A0D2WKU6"/>
<evidence type="ECO:0000313" key="2">
    <source>
        <dbReference type="EMBL" id="KJE90995.1"/>
    </source>
</evidence>
<accession>A0A0D2WKU6</accession>
<name>A0A0D2WKU6_CAPO3</name>
<keyword evidence="1" id="KW-0812">Transmembrane</keyword>
<evidence type="ECO:0000256" key="1">
    <source>
        <dbReference type="SAM" id="Phobius"/>
    </source>
</evidence>
<reference evidence="3" key="1">
    <citation type="submission" date="2011-02" db="EMBL/GenBank/DDBJ databases">
        <title>The Genome Sequence of Capsaspora owczarzaki ATCC 30864.</title>
        <authorList>
            <person name="Russ C."/>
            <person name="Cuomo C."/>
            <person name="Burger G."/>
            <person name="Gray M.W."/>
            <person name="Holland P.W.H."/>
            <person name="King N."/>
            <person name="Lang F.B.F."/>
            <person name="Roger A.J."/>
            <person name="Ruiz-Trillo I."/>
            <person name="Young S.K."/>
            <person name="Zeng Q."/>
            <person name="Gargeya S."/>
            <person name="Alvarado L."/>
            <person name="Berlin A."/>
            <person name="Chapman S.B."/>
            <person name="Chen Z."/>
            <person name="Freedman E."/>
            <person name="Gellesch M."/>
            <person name="Goldberg J."/>
            <person name="Griggs A."/>
            <person name="Gujja S."/>
            <person name="Heilman E."/>
            <person name="Heiman D."/>
            <person name="Howarth C."/>
            <person name="Mehta T."/>
            <person name="Neiman D."/>
            <person name="Pearson M."/>
            <person name="Roberts A."/>
            <person name="Saif S."/>
            <person name="Shea T."/>
            <person name="Shenoy N."/>
            <person name="Sisk P."/>
            <person name="Stolte C."/>
            <person name="Sykes S."/>
            <person name="White J."/>
            <person name="Yandava C."/>
            <person name="Haas B."/>
            <person name="Nusbaum C."/>
            <person name="Birren B."/>
        </authorList>
    </citation>
    <scope>NUCLEOTIDE SEQUENCE</scope>
    <source>
        <strain evidence="3">ATCC 30864</strain>
    </source>
</reference>
<keyword evidence="3" id="KW-1185">Reference proteome</keyword>
<protein>
    <submittedName>
        <fullName evidence="2">Uncharacterized protein</fullName>
    </submittedName>
</protein>
<feature type="transmembrane region" description="Helical" evidence="1">
    <location>
        <begin position="49"/>
        <end position="73"/>
    </location>
</feature>
<keyword evidence="1" id="KW-0472">Membrane</keyword>
<evidence type="ECO:0000313" key="3">
    <source>
        <dbReference type="Proteomes" id="UP000008743"/>
    </source>
</evidence>
<gene>
    <name evidence="2" type="ORF">CAOG_002205</name>
</gene>
<feature type="transmembrane region" description="Helical" evidence="1">
    <location>
        <begin position="85"/>
        <end position="105"/>
    </location>
</feature>
<keyword evidence="1" id="KW-1133">Transmembrane helix</keyword>
<proteinExistence type="predicted"/>
<organism evidence="2 3">
    <name type="scientific">Capsaspora owczarzaki (strain ATCC 30864)</name>
    <dbReference type="NCBI Taxonomy" id="595528"/>
    <lineage>
        <taxon>Eukaryota</taxon>
        <taxon>Filasterea</taxon>
        <taxon>Capsaspora</taxon>
    </lineage>
</organism>
<dbReference type="EMBL" id="KE346362">
    <property type="protein sequence ID" value="KJE90995.1"/>
    <property type="molecule type" value="Genomic_DNA"/>
</dbReference>
<dbReference type="InParanoid" id="A0A0D2WKU6"/>
<feature type="transmembrane region" description="Helical" evidence="1">
    <location>
        <begin position="125"/>
        <end position="145"/>
    </location>
</feature>